<evidence type="ECO:0000256" key="4">
    <source>
        <dbReference type="ARBA" id="ARBA00022729"/>
    </source>
</evidence>
<protein>
    <recommendedName>
        <fullName evidence="15">SEA domain-containing protein</fullName>
    </recommendedName>
</protein>
<keyword evidence="3 9" id="KW-0245">EGF-like domain</keyword>
<dbReference type="InterPro" id="IPR009030">
    <property type="entry name" value="Growth_fac_rcpt_cys_sf"/>
</dbReference>
<sequence length="351" mass="39422">MNRNILLFGGQEITIPTTTGSSCSSNPCGDTAECVDLFDGFTCECNFDFYYDNDTNICIQGQSFGGQLTIQMEFDETMKDTRSQKFAELRKSVTSFFNSSFAHIEGYKTTLILDVRSGSVITAVTHTFIQDTNVNDEVITQAIKNAIEGNSNYSYYSVPGCKVKKCDKETTSNCFQEPRGLLAECICKIGFYKTNVNETTCRDSCHLNCDGRNEYIVRSSDHKCECKCLPGYKIINKECERCPFGYNGVDCKDGFQLTTLVIGVVLGIALLGVTIGLIYACIRLKHVDNGEHEHLLNEQSNTGGHQMKIPRVNMGIDSMKKQSPEWNEMSNQGNKYENHAMEYEIPRGRRY</sequence>
<accession>A0A401PTY7</accession>
<dbReference type="Proteomes" id="UP000288216">
    <property type="component" value="Unassembled WGS sequence"/>
</dbReference>
<evidence type="ECO:0000256" key="3">
    <source>
        <dbReference type="ARBA" id="ARBA00022536"/>
    </source>
</evidence>
<keyword evidence="8" id="KW-0325">Glycoprotein</keyword>
<evidence type="ECO:0000256" key="10">
    <source>
        <dbReference type="SAM" id="Phobius"/>
    </source>
</evidence>
<feature type="domain" description="EGF-like" evidence="12">
    <location>
        <begin position="19"/>
        <end position="55"/>
    </location>
</feature>
<reference evidence="13 14" key="1">
    <citation type="journal article" date="2018" name="Nat. Ecol. Evol.">
        <title>Shark genomes provide insights into elasmobranch evolution and the origin of vertebrates.</title>
        <authorList>
            <person name="Hara Y"/>
            <person name="Yamaguchi K"/>
            <person name="Onimaru K"/>
            <person name="Kadota M"/>
            <person name="Koyanagi M"/>
            <person name="Keeley SD"/>
            <person name="Tatsumi K"/>
            <person name="Tanaka K"/>
            <person name="Motone F"/>
            <person name="Kageyama Y"/>
            <person name="Nozu R"/>
            <person name="Adachi N"/>
            <person name="Nishimura O"/>
            <person name="Nakagawa R"/>
            <person name="Tanegashima C"/>
            <person name="Kiyatake I"/>
            <person name="Matsumoto R"/>
            <person name="Murakumo K"/>
            <person name="Nishida K"/>
            <person name="Terakita A"/>
            <person name="Kuratani S"/>
            <person name="Sato K"/>
            <person name="Hyodo S Kuraku.S."/>
        </authorList>
    </citation>
    <scope>NUCLEOTIDE SEQUENCE [LARGE SCALE GENOMIC DNA]</scope>
</reference>
<dbReference type="EMBL" id="BFAA01010103">
    <property type="protein sequence ID" value="GCB76609.1"/>
    <property type="molecule type" value="Genomic_DNA"/>
</dbReference>
<feature type="domain" description="SEA" evidence="11">
    <location>
        <begin position="60"/>
        <end position="163"/>
    </location>
</feature>
<dbReference type="PROSITE" id="PS50024">
    <property type="entry name" value="SEA"/>
    <property type="match status" value="1"/>
</dbReference>
<keyword evidence="14" id="KW-1185">Reference proteome</keyword>
<dbReference type="InterPro" id="IPR000742">
    <property type="entry name" value="EGF"/>
</dbReference>
<feature type="transmembrane region" description="Helical" evidence="10">
    <location>
        <begin position="260"/>
        <end position="282"/>
    </location>
</feature>
<evidence type="ECO:0000313" key="13">
    <source>
        <dbReference type="EMBL" id="GCB76609.1"/>
    </source>
</evidence>
<proteinExistence type="predicted"/>
<comment type="caution">
    <text evidence="13">The sequence shown here is derived from an EMBL/GenBank/DDBJ whole genome shotgun (WGS) entry which is preliminary data.</text>
</comment>
<dbReference type="SUPFAM" id="SSF57184">
    <property type="entry name" value="Growth factor receptor domain"/>
    <property type="match status" value="1"/>
</dbReference>
<keyword evidence="10" id="KW-1133">Transmembrane helix</keyword>
<evidence type="ECO:0000256" key="8">
    <source>
        <dbReference type="ARBA" id="ARBA00023180"/>
    </source>
</evidence>
<dbReference type="STRING" id="75743.A0A401PTY7"/>
<keyword evidence="7" id="KW-1015">Disulfide bond</keyword>
<dbReference type="SUPFAM" id="SSF57196">
    <property type="entry name" value="EGF/Laminin"/>
    <property type="match status" value="1"/>
</dbReference>
<dbReference type="InterPro" id="IPR000152">
    <property type="entry name" value="EGF-type_Asp/Asn_hydroxyl_site"/>
</dbReference>
<evidence type="ECO:0000256" key="6">
    <source>
        <dbReference type="ARBA" id="ARBA00023136"/>
    </source>
</evidence>
<evidence type="ECO:0000256" key="5">
    <source>
        <dbReference type="ARBA" id="ARBA00022737"/>
    </source>
</evidence>
<keyword evidence="10" id="KW-0812">Transmembrane</keyword>
<evidence type="ECO:0000259" key="12">
    <source>
        <dbReference type="PROSITE" id="PS50026"/>
    </source>
</evidence>
<evidence type="ECO:0008006" key="15">
    <source>
        <dbReference type="Google" id="ProtNLM"/>
    </source>
</evidence>
<keyword evidence="5" id="KW-0677">Repeat</keyword>
<evidence type="ECO:0000259" key="11">
    <source>
        <dbReference type="PROSITE" id="PS50024"/>
    </source>
</evidence>
<comment type="subcellular location">
    <subcellularLocation>
        <location evidence="1">Cell membrane</location>
    </subcellularLocation>
</comment>
<dbReference type="Gene3D" id="2.10.25.10">
    <property type="entry name" value="Laminin"/>
    <property type="match status" value="1"/>
</dbReference>
<gene>
    <name evidence="13" type="ORF">scyTo_0016584</name>
</gene>
<organism evidence="13 14">
    <name type="scientific">Scyliorhinus torazame</name>
    <name type="common">Cloudy catshark</name>
    <name type="synonym">Catulus torazame</name>
    <dbReference type="NCBI Taxonomy" id="75743"/>
    <lineage>
        <taxon>Eukaryota</taxon>
        <taxon>Metazoa</taxon>
        <taxon>Chordata</taxon>
        <taxon>Craniata</taxon>
        <taxon>Vertebrata</taxon>
        <taxon>Chondrichthyes</taxon>
        <taxon>Elasmobranchii</taxon>
        <taxon>Galeomorphii</taxon>
        <taxon>Galeoidea</taxon>
        <taxon>Carcharhiniformes</taxon>
        <taxon>Scyliorhinidae</taxon>
        <taxon>Scyliorhinus</taxon>
    </lineage>
</organism>
<dbReference type="AlphaFoldDB" id="A0A401PTY7"/>
<dbReference type="InterPro" id="IPR036364">
    <property type="entry name" value="SEA_dom_sf"/>
</dbReference>
<evidence type="ECO:0000256" key="2">
    <source>
        <dbReference type="ARBA" id="ARBA00022475"/>
    </source>
</evidence>
<dbReference type="OrthoDB" id="8938333at2759"/>
<keyword evidence="4" id="KW-0732">Signal</keyword>
<keyword evidence="2" id="KW-1003">Cell membrane</keyword>
<dbReference type="Pfam" id="PF01390">
    <property type="entry name" value="SEA"/>
    <property type="match status" value="1"/>
</dbReference>
<dbReference type="InterPro" id="IPR000082">
    <property type="entry name" value="SEA_dom"/>
</dbReference>
<evidence type="ECO:0000256" key="7">
    <source>
        <dbReference type="ARBA" id="ARBA00023157"/>
    </source>
</evidence>
<dbReference type="GO" id="GO:0005886">
    <property type="term" value="C:plasma membrane"/>
    <property type="evidence" value="ECO:0007669"/>
    <property type="project" value="UniProtKB-SubCell"/>
</dbReference>
<keyword evidence="6 10" id="KW-0472">Membrane</keyword>
<comment type="caution">
    <text evidence="9">Lacks conserved residue(s) required for the propagation of feature annotation.</text>
</comment>
<evidence type="ECO:0000256" key="9">
    <source>
        <dbReference type="PROSITE-ProRule" id="PRU00076"/>
    </source>
</evidence>
<dbReference type="SUPFAM" id="SSF82671">
    <property type="entry name" value="SEA domain"/>
    <property type="match status" value="1"/>
</dbReference>
<dbReference type="PANTHER" id="PTHR24037:SF10">
    <property type="entry name" value="MUCIN-13"/>
    <property type="match status" value="1"/>
</dbReference>
<dbReference type="OMA" id="HKQCLIK"/>
<evidence type="ECO:0000256" key="1">
    <source>
        <dbReference type="ARBA" id="ARBA00004236"/>
    </source>
</evidence>
<dbReference type="PROSITE" id="PS00010">
    <property type="entry name" value="ASX_HYDROXYL"/>
    <property type="match status" value="1"/>
</dbReference>
<dbReference type="PROSITE" id="PS51257">
    <property type="entry name" value="PROKAR_LIPOPROTEIN"/>
    <property type="match status" value="1"/>
</dbReference>
<name>A0A401PTY7_SCYTO</name>
<dbReference type="PROSITE" id="PS50026">
    <property type="entry name" value="EGF_3"/>
    <property type="match status" value="1"/>
</dbReference>
<evidence type="ECO:0000313" key="14">
    <source>
        <dbReference type="Proteomes" id="UP000288216"/>
    </source>
</evidence>
<dbReference type="PANTHER" id="PTHR24037">
    <property type="entry name" value="HEART DEVELOPMENT PROTEIN WITH EGF-LIKE DOMAINS 1"/>
    <property type="match status" value="1"/>
</dbReference>